<dbReference type="EMBL" id="AP014962">
    <property type="protein sequence ID" value="BAS97719.1"/>
    <property type="molecule type" value="Genomic_DNA"/>
</dbReference>
<reference evidence="1 2" key="3">
    <citation type="journal article" date="2013" name="Rice">
        <title>Improvement of the Oryza sativa Nipponbare reference genome using next generation sequence and optical map data.</title>
        <authorList>
            <person name="Kawahara Y."/>
            <person name="de la Bastide M."/>
            <person name="Hamilton J.P."/>
            <person name="Kanamori H."/>
            <person name="McCombie W.R."/>
            <person name="Ouyang S."/>
            <person name="Schwartz D.C."/>
            <person name="Tanaka T."/>
            <person name="Wu J."/>
            <person name="Zhou S."/>
            <person name="Childs K.L."/>
            <person name="Davidson R.M."/>
            <person name="Lin H."/>
            <person name="Quesada-Ocampo L."/>
            <person name="Vaillancourt B."/>
            <person name="Sakai H."/>
            <person name="Lee S.S."/>
            <person name="Kim J."/>
            <person name="Numa H."/>
            <person name="Itoh T."/>
            <person name="Buell C.R."/>
            <person name="Matsumoto T."/>
        </authorList>
    </citation>
    <scope>NUCLEOTIDE SEQUENCE [LARGE SCALE GENOMIC DNA]</scope>
    <source>
        <strain evidence="2">cv. Nipponbare</strain>
    </source>
</reference>
<accession>A0A0P0WWF7</accession>
<gene>
    <name evidence="1" type="ordered locus">Os06g0365450</name>
    <name evidence="1" type="ORF">OSNPB_060365450</name>
</gene>
<dbReference type="AlphaFoldDB" id="A0A0P0WWF7"/>
<dbReference type="PaxDb" id="39947-A0A0P0WWF7"/>
<reference evidence="1 2" key="2">
    <citation type="journal article" date="2013" name="Plant Cell Physiol.">
        <title>Rice Annotation Project Database (RAP-DB): an integrative and interactive database for rice genomics.</title>
        <authorList>
            <person name="Sakai H."/>
            <person name="Lee S.S."/>
            <person name="Tanaka T."/>
            <person name="Numa H."/>
            <person name="Kim J."/>
            <person name="Kawahara Y."/>
            <person name="Wakimoto H."/>
            <person name="Yang C.C."/>
            <person name="Iwamoto M."/>
            <person name="Abe T."/>
            <person name="Yamada Y."/>
            <person name="Muto A."/>
            <person name="Inokuchi H."/>
            <person name="Ikemura T."/>
            <person name="Matsumoto T."/>
            <person name="Sasaki T."/>
            <person name="Itoh T."/>
        </authorList>
    </citation>
    <scope>NUCLEOTIDE SEQUENCE [LARGE SCALE GENOMIC DNA]</scope>
    <source>
        <strain evidence="2">cv. Nipponbare</strain>
    </source>
</reference>
<organism evidence="1 2">
    <name type="scientific">Oryza sativa subsp. japonica</name>
    <name type="common">Rice</name>
    <dbReference type="NCBI Taxonomy" id="39947"/>
    <lineage>
        <taxon>Eukaryota</taxon>
        <taxon>Viridiplantae</taxon>
        <taxon>Streptophyta</taxon>
        <taxon>Embryophyta</taxon>
        <taxon>Tracheophyta</taxon>
        <taxon>Spermatophyta</taxon>
        <taxon>Magnoliopsida</taxon>
        <taxon>Liliopsida</taxon>
        <taxon>Poales</taxon>
        <taxon>Poaceae</taxon>
        <taxon>BOP clade</taxon>
        <taxon>Oryzoideae</taxon>
        <taxon>Oryzeae</taxon>
        <taxon>Oryzinae</taxon>
        <taxon>Oryza</taxon>
        <taxon>Oryza sativa</taxon>
    </lineage>
</organism>
<dbReference type="InParanoid" id="A0A0P0WWF7"/>
<sequence>GQPAAPHPLIQMFRSTWSKNLRLSVIICSNKVRTLA</sequence>
<keyword evidence="2" id="KW-1185">Reference proteome</keyword>
<dbReference type="Gramene" id="Os06t0365450-00">
    <property type="protein sequence ID" value="Os06t0365450-00"/>
    <property type="gene ID" value="Os06g0365450"/>
</dbReference>
<proteinExistence type="predicted"/>
<dbReference type="Proteomes" id="UP000059680">
    <property type="component" value="Chromosome 6"/>
</dbReference>
<evidence type="ECO:0000313" key="1">
    <source>
        <dbReference type="EMBL" id="BAS97719.1"/>
    </source>
</evidence>
<feature type="non-terminal residue" evidence="1">
    <location>
        <position position="1"/>
    </location>
</feature>
<protein>
    <submittedName>
        <fullName evidence="1">Os06g0365450 protein</fullName>
    </submittedName>
</protein>
<evidence type="ECO:0000313" key="2">
    <source>
        <dbReference type="Proteomes" id="UP000059680"/>
    </source>
</evidence>
<name>A0A0P0WWF7_ORYSJ</name>
<reference evidence="2" key="1">
    <citation type="journal article" date="2005" name="Nature">
        <title>The map-based sequence of the rice genome.</title>
        <authorList>
            <consortium name="International rice genome sequencing project (IRGSP)"/>
            <person name="Matsumoto T."/>
            <person name="Wu J."/>
            <person name="Kanamori H."/>
            <person name="Katayose Y."/>
            <person name="Fujisawa M."/>
            <person name="Namiki N."/>
            <person name="Mizuno H."/>
            <person name="Yamamoto K."/>
            <person name="Antonio B.A."/>
            <person name="Baba T."/>
            <person name="Sakata K."/>
            <person name="Nagamura Y."/>
            <person name="Aoki H."/>
            <person name="Arikawa K."/>
            <person name="Arita K."/>
            <person name="Bito T."/>
            <person name="Chiden Y."/>
            <person name="Fujitsuka N."/>
            <person name="Fukunaka R."/>
            <person name="Hamada M."/>
            <person name="Harada C."/>
            <person name="Hayashi A."/>
            <person name="Hijishita S."/>
            <person name="Honda M."/>
            <person name="Hosokawa S."/>
            <person name="Ichikawa Y."/>
            <person name="Idonuma A."/>
            <person name="Iijima M."/>
            <person name="Ikeda M."/>
            <person name="Ikeno M."/>
            <person name="Ito K."/>
            <person name="Ito S."/>
            <person name="Ito T."/>
            <person name="Ito Y."/>
            <person name="Ito Y."/>
            <person name="Iwabuchi A."/>
            <person name="Kamiya K."/>
            <person name="Karasawa W."/>
            <person name="Kurita K."/>
            <person name="Katagiri S."/>
            <person name="Kikuta A."/>
            <person name="Kobayashi H."/>
            <person name="Kobayashi N."/>
            <person name="Machita K."/>
            <person name="Maehara T."/>
            <person name="Masukawa M."/>
            <person name="Mizubayashi T."/>
            <person name="Mukai Y."/>
            <person name="Nagasaki H."/>
            <person name="Nagata Y."/>
            <person name="Naito S."/>
            <person name="Nakashima M."/>
            <person name="Nakama Y."/>
            <person name="Nakamichi Y."/>
            <person name="Nakamura M."/>
            <person name="Meguro A."/>
            <person name="Negishi M."/>
            <person name="Ohta I."/>
            <person name="Ohta T."/>
            <person name="Okamoto M."/>
            <person name="Ono N."/>
            <person name="Saji S."/>
            <person name="Sakaguchi M."/>
            <person name="Sakai K."/>
            <person name="Shibata M."/>
            <person name="Shimokawa T."/>
            <person name="Song J."/>
            <person name="Takazaki Y."/>
            <person name="Terasawa K."/>
            <person name="Tsugane M."/>
            <person name="Tsuji K."/>
            <person name="Ueda S."/>
            <person name="Waki K."/>
            <person name="Yamagata H."/>
            <person name="Yamamoto M."/>
            <person name="Yamamoto S."/>
            <person name="Yamane H."/>
            <person name="Yoshiki S."/>
            <person name="Yoshihara R."/>
            <person name="Yukawa K."/>
            <person name="Zhong H."/>
            <person name="Yano M."/>
            <person name="Yuan Q."/>
            <person name="Ouyang S."/>
            <person name="Liu J."/>
            <person name="Jones K.M."/>
            <person name="Gansberger K."/>
            <person name="Moffat K."/>
            <person name="Hill J."/>
            <person name="Bera J."/>
            <person name="Fadrosh D."/>
            <person name="Jin S."/>
            <person name="Johri S."/>
            <person name="Kim M."/>
            <person name="Overton L."/>
            <person name="Reardon M."/>
            <person name="Tsitrin T."/>
            <person name="Vuong H."/>
            <person name="Weaver B."/>
            <person name="Ciecko A."/>
            <person name="Tallon L."/>
            <person name="Jackson J."/>
            <person name="Pai G."/>
            <person name="Aken S.V."/>
            <person name="Utterback T."/>
            <person name="Reidmuller S."/>
            <person name="Feldblyum T."/>
            <person name="Hsiao J."/>
            <person name="Zismann V."/>
            <person name="Iobst S."/>
            <person name="de Vazeille A.R."/>
            <person name="Buell C.R."/>
            <person name="Ying K."/>
            <person name="Li Y."/>
            <person name="Lu T."/>
            <person name="Huang Y."/>
            <person name="Zhao Q."/>
            <person name="Feng Q."/>
            <person name="Zhang L."/>
            <person name="Zhu J."/>
            <person name="Weng Q."/>
            <person name="Mu J."/>
            <person name="Lu Y."/>
            <person name="Fan D."/>
            <person name="Liu Y."/>
            <person name="Guan J."/>
            <person name="Zhang Y."/>
            <person name="Yu S."/>
            <person name="Liu X."/>
            <person name="Zhang Y."/>
            <person name="Hong G."/>
            <person name="Han B."/>
            <person name="Choisne N."/>
            <person name="Demange N."/>
            <person name="Orjeda G."/>
            <person name="Samain S."/>
            <person name="Cattolico L."/>
            <person name="Pelletier E."/>
            <person name="Couloux A."/>
            <person name="Segurens B."/>
            <person name="Wincker P."/>
            <person name="D'Hont A."/>
            <person name="Scarpelli C."/>
            <person name="Weissenbach J."/>
            <person name="Salanoubat M."/>
            <person name="Quetier F."/>
            <person name="Yu Y."/>
            <person name="Kim H.R."/>
            <person name="Rambo T."/>
            <person name="Currie J."/>
            <person name="Collura K."/>
            <person name="Luo M."/>
            <person name="Yang T."/>
            <person name="Ammiraju J.S.S."/>
            <person name="Engler F."/>
            <person name="Soderlund C."/>
            <person name="Wing R.A."/>
            <person name="Palmer L.E."/>
            <person name="de la Bastide M."/>
            <person name="Spiegel L."/>
            <person name="Nascimento L."/>
            <person name="Zutavern T."/>
            <person name="O'Shaughnessy A."/>
            <person name="Dike S."/>
            <person name="Dedhia N."/>
            <person name="Preston R."/>
            <person name="Balija V."/>
            <person name="McCombie W.R."/>
            <person name="Chow T."/>
            <person name="Chen H."/>
            <person name="Chung M."/>
            <person name="Chen C."/>
            <person name="Shaw J."/>
            <person name="Wu H."/>
            <person name="Hsiao K."/>
            <person name="Chao Y."/>
            <person name="Chu M."/>
            <person name="Cheng C."/>
            <person name="Hour A."/>
            <person name="Lee P."/>
            <person name="Lin S."/>
            <person name="Lin Y."/>
            <person name="Liou J."/>
            <person name="Liu S."/>
            <person name="Hsing Y."/>
            <person name="Raghuvanshi S."/>
            <person name="Mohanty A."/>
            <person name="Bharti A.K."/>
            <person name="Gaur A."/>
            <person name="Gupta V."/>
            <person name="Kumar D."/>
            <person name="Ravi V."/>
            <person name="Vij S."/>
            <person name="Kapur A."/>
            <person name="Khurana P."/>
            <person name="Khurana P."/>
            <person name="Khurana J.P."/>
            <person name="Tyagi A.K."/>
            <person name="Gaikwad K."/>
            <person name="Singh A."/>
            <person name="Dalal V."/>
            <person name="Srivastava S."/>
            <person name="Dixit A."/>
            <person name="Pal A.K."/>
            <person name="Ghazi I.A."/>
            <person name="Yadav M."/>
            <person name="Pandit A."/>
            <person name="Bhargava A."/>
            <person name="Sureshbabu K."/>
            <person name="Batra K."/>
            <person name="Sharma T.R."/>
            <person name="Mohapatra T."/>
            <person name="Singh N.K."/>
            <person name="Messing J."/>
            <person name="Nelson A.B."/>
            <person name="Fuks G."/>
            <person name="Kavchok S."/>
            <person name="Keizer G."/>
            <person name="Linton E."/>
            <person name="Llaca V."/>
            <person name="Song R."/>
            <person name="Tanyolac B."/>
            <person name="Young S."/>
            <person name="Ho-Il K."/>
            <person name="Hahn J.H."/>
            <person name="Sangsakoo G."/>
            <person name="Vanavichit A."/>
            <person name="de Mattos Luiz.A.T."/>
            <person name="Zimmer P.D."/>
            <person name="Malone G."/>
            <person name="Dellagostin O."/>
            <person name="de Oliveira A.C."/>
            <person name="Bevan M."/>
            <person name="Bancroft I."/>
            <person name="Minx P."/>
            <person name="Cordum H."/>
            <person name="Wilson R."/>
            <person name="Cheng Z."/>
            <person name="Jin W."/>
            <person name="Jiang J."/>
            <person name="Leong S.A."/>
            <person name="Iwama H."/>
            <person name="Gojobori T."/>
            <person name="Itoh T."/>
            <person name="Niimura Y."/>
            <person name="Fujii Y."/>
            <person name="Habara T."/>
            <person name="Sakai H."/>
            <person name="Sato Y."/>
            <person name="Wilson G."/>
            <person name="Kumar K."/>
            <person name="McCouch S."/>
            <person name="Juretic N."/>
            <person name="Hoen D."/>
            <person name="Wright S."/>
            <person name="Bruskiewich R."/>
            <person name="Bureau T."/>
            <person name="Miyao A."/>
            <person name="Hirochika H."/>
            <person name="Nishikawa T."/>
            <person name="Kadowaki K."/>
            <person name="Sugiura M."/>
            <person name="Burr B."/>
            <person name="Sasaki T."/>
        </authorList>
    </citation>
    <scope>NUCLEOTIDE SEQUENCE [LARGE SCALE GENOMIC DNA]</scope>
    <source>
        <strain evidence="2">cv. Nipponbare</strain>
    </source>
</reference>